<evidence type="ECO:0000313" key="3">
    <source>
        <dbReference type="Proteomes" id="UP000034196"/>
    </source>
</evidence>
<accession>A0A1J4NRL8</accession>
<gene>
    <name evidence="2" type="ORF">WN71_026105</name>
</gene>
<protein>
    <submittedName>
        <fullName evidence="2">Uncharacterized protein</fullName>
    </submittedName>
</protein>
<comment type="caution">
    <text evidence="2">The sequence shown here is derived from an EMBL/GenBank/DDBJ whole genome shotgun (WGS) entry which is preliminary data.</text>
</comment>
<organism evidence="2 3">
    <name type="scientific">Streptomyces mangrovisoli</name>
    <dbReference type="NCBI Taxonomy" id="1428628"/>
    <lineage>
        <taxon>Bacteria</taxon>
        <taxon>Bacillati</taxon>
        <taxon>Actinomycetota</taxon>
        <taxon>Actinomycetes</taxon>
        <taxon>Kitasatosporales</taxon>
        <taxon>Streptomycetaceae</taxon>
        <taxon>Streptomyces</taxon>
    </lineage>
</organism>
<name>A0A1J4NRL8_9ACTN</name>
<feature type="transmembrane region" description="Helical" evidence="1">
    <location>
        <begin position="65"/>
        <end position="90"/>
    </location>
</feature>
<keyword evidence="1" id="KW-0472">Membrane</keyword>
<dbReference type="Proteomes" id="UP000034196">
    <property type="component" value="Unassembled WGS sequence"/>
</dbReference>
<reference evidence="2" key="1">
    <citation type="submission" date="2016-10" db="EMBL/GenBank/DDBJ databases">
        <title>Genome sequence of Streptomyces mangrovisoli MUSC 149.</title>
        <authorList>
            <person name="Lee L.-H."/>
            <person name="Ser H.-L."/>
        </authorList>
    </citation>
    <scope>NUCLEOTIDE SEQUENCE [LARGE SCALE GENOMIC DNA]</scope>
    <source>
        <strain evidence="2">MUSC 149</strain>
    </source>
</reference>
<feature type="transmembrane region" description="Helical" evidence="1">
    <location>
        <begin position="25"/>
        <end position="45"/>
    </location>
</feature>
<sequence length="178" mass="17905">MVCRAGAWDVPGAGEAVWGTAGTKALALGVAVGDWLASGLLVWLLGAVADADGSAVVVDGVVRVAVLGALPASGALWLLCCLLVAGLRVVRSCTAWRRTVVGVVSGRILGAASVASPREARSCCVLSAGVGVCRPVSGWVMARVRVRAPARTAGMAVRRPGAVVWWVCGVVGMGAFTG</sequence>
<evidence type="ECO:0000313" key="2">
    <source>
        <dbReference type="EMBL" id="OIJ64963.1"/>
    </source>
</evidence>
<keyword evidence="3" id="KW-1185">Reference proteome</keyword>
<dbReference type="AlphaFoldDB" id="A0A1J4NRL8"/>
<keyword evidence="1" id="KW-1133">Transmembrane helix</keyword>
<proteinExistence type="predicted"/>
<keyword evidence="1" id="KW-0812">Transmembrane</keyword>
<dbReference type="EMBL" id="LAVA02000067">
    <property type="protein sequence ID" value="OIJ64963.1"/>
    <property type="molecule type" value="Genomic_DNA"/>
</dbReference>
<evidence type="ECO:0000256" key="1">
    <source>
        <dbReference type="SAM" id="Phobius"/>
    </source>
</evidence>